<evidence type="ECO:0000313" key="2">
    <source>
        <dbReference type="EMBL" id="KAG8182915.1"/>
    </source>
</evidence>
<comment type="caution">
    <text evidence="2">The sequence shown here is derived from an EMBL/GenBank/DDBJ whole genome shotgun (WGS) entry which is preliminary data.</text>
</comment>
<dbReference type="Proteomes" id="UP000827092">
    <property type="component" value="Unassembled WGS sequence"/>
</dbReference>
<dbReference type="AlphaFoldDB" id="A0AAV6UH80"/>
<evidence type="ECO:0000313" key="3">
    <source>
        <dbReference type="Proteomes" id="UP000827092"/>
    </source>
</evidence>
<evidence type="ECO:0000256" key="1">
    <source>
        <dbReference type="SAM" id="MobiDB-lite"/>
    </source>
</evidence>
<gene>
    <name evidence="2" type="ORF">JTE90_028737</name>
</gene>
<sequence length="82" mass="9058">MGGQKGASSKLGLKLKTNVMLQKAPVMTTPLLRKMMSPLTQAFTLGTFPETERKAARTLLQHLRSCSTTPRRESLKPSTRKS</sequence>
<protein>
    <submittedName>
        <fullName evidence="2">Uncharacterized protein</fullName>
    </submittedName>
</protein>
<dbReference type="EMBL" id="JAFNEN010000441">
    <property type="protein sequence ID" value="KAG8182915.1"/>
    <property type="molecule type" value="Genomic_DNA"/>
</dbReference>
<feature type="region of interest" description="Disordered" evidence="1">
    <location>
        <begin position="61"/>
        <end position="82"/>
    </location>
</feature>
<accession>A0AAV6UH80</accession>
<keyword evidence="3" id="KW-1185">Reference proteome</keyword>
<organism evidence="2 3">
    <name type="scientific">Oedothorax gibbosus</name>
    <dbReference type="NCBI Taxonomy" id="931172"/>
    <lineage>
        <taxon>Eukaryota</taxon>
        <taxon>Metazoa</taxon>
        <taxon>Ecdysozoa</taxon>
        <taxon>Arthropoda</taxon>
        <taxon>Chelicerata</taxon>
        <taxon>Arachnida</taxon>
        <taxon>Araneae</taxon>
        <taxon>Araneomorphae</taxon>
        <taxon>Entelegynae</taxon>
        <taxon>Araneoidea</taxon>
        <taxon>Linyphiidae</taxon>
        <taxon>Erigoninae</taxon>
        <taxon>Oedothorax</taxon>
    </lineage>
</organism>
<name>A0AAV6UH80_9ARAC</name>
<proteinExistence type="predicted"/>
<reference evidence="2 3" key="1">
    <citation type="journal article" date="2022" name="Nat. Ecol. Evol.">
        <title>A masculinizing supergene underlies an exaggerated male reproductive morph in a spider.</title>
        <authorList>
            <person name="Hendrickx F."/>
            <person name="De Corte Z."/>
            <person name="Sonet G."/>
            <person name="Van Belleghem S.M."/>
            <person name="Kostlbacher S."/>
            <person name="Vangestel C."/>
        </authorList>
    </citation>
    <scope>NUCLEOTIDE SEQUENCE [LARGE SCALE GENOMIC DNA]</scope>
    <source>
        <strain evidence="2">W744_W776</strain>
    </source>
</reference>